<evidence type="ECO:0000256" key="8">
    <source>
        <dbReference type="PIRSR" id="PIRSR005091-1"/>
    </source>
</evidence>
<evidence type="ECO:0000259" key="12">
    <source>
        <dbReference type="Pfam" id="PF00884"/>
    </source>
</evidence>
<evidence type="ECO:0000256" key="10">
    <source>
        <dbReference type="PIRSR" id="PIRSR005091-3"/>
    </source>
</evidence>
<evidence type="ECO:0000256" key="4">
    <source>
        <dbReference type="ARBA" id="ARBA00022692"/>
    </source>
</evidence>
<feature type="active site" evidence="8">
    <location>
        <position position="297"/>
    </location>
</feature>
<feature type="transmembrane region" description="Helical" evidence="11">
    <location>
        <begin position="112"/>
        <end position="133"/>
    </location>
</feature>
<keyword evidence="9" id="KW-0464">Manganese</keyword>
<feature type="binding site" evidence="9">
    <location>
        <position position="412"/>
    </location>
    <ligand>
        <name>substrate</name>
    </ligand>
</feature>
<dbReference type="CDD" id="cd16015">
    <property type="entry name" value="LTA_synthase"/>
    <property type="match status" value="1"/>
</dbReference>
<feature type="binding site" evidence="10">
    <location>
        <position position="472"/>
    </location>
    <ligand>
        <name>Mn(2+)</name>
        <dbReference type="ChEBI" id="CHEBI:29035"/>
    </ligand>
</feature>
<dbReference type="AlphaFoldDB" id="A0A3D8Q249"/>
<dbReference type="InterPro" id="IPR000917">
    <property type="entry name" value="Sulfatase_N"/>
</dbReference>
<feature type="binding site" evidence="10">
    <location>
        <position position="471"/>
    </location>
    <ligand>
        <name>Mn(2+)</name>
        <dbReference type="ChEBI" id="CHEBI:29035"/>
    </ligand>
</feature>
<feature type="domain" description="Sulfatase N-terminal" evidence="12">
    <location>
        <begin position="245"/>
        <end position="537"/>
    </location>
</feature>
<dbReference type="EMBL" id="PIOD01000001">
    <property type="protein sequence ID" value="RDW21927.1"/>
    <property type="molecule type" value="Genomic_DNA"/>
</dbReference>
<dbReference type="SUPFAM" id="SSF53649">
    <property type="entry name" value="Alkaline phosphatase-like"/>
    <property type="match status" value="1"/>
</dbReference>
<dbReference type="PANTHER" id="PTHR47371">
    <property type="entry name" value="LIPOTEICHOIC ACID SYNTHASE"/>
    <property type="match status" value="1"/>
</dbReference>
<feature type="transmembrane region" description="Helical" evidence="11">
    <location>
        <begin position="73"/>
        <end position="92"/>
    </location>
</feature>
<evidence type="ECO:0000256" key="3">
    <source>
        <dbReference type="ARBA" id="ARBA00022475"/>
    </source>
</evidence>
<name>A0A3D8Q249_9BACI</name>
<dbReference type="InterPro" id="IPR050448">
    <property type="entry name" value="OpgB/LTA_synthase_biosynth"/>
</dbReference>
<dbReference type="PANTHER" id="PTHR47371:SF1">
    <property type="entry name" value="LIPOTEICHOIC ACID SYNTHASE-LIKE YQGS"/>
    <property type="match status" value="1"/>
</dbReference>
<dbReference type="InterPro" id="IPR012160">
    <property type="entry name" value="LtaS-like"/>
</dbReference>
<feature type="transmembrane region" description="Helical" evidence="11">
    <location>
        <begin position="153"/>
        <end position="170"/>
    </location>
</feature>
<comment type="subcellular location">
    <subcellularLocation>
        <location evidence="1">Cell membrane</location>
        <topology evidence="1">Multi-pass membrane protein</topology>
    </subcellularLocation>
</comment>
<feature type="binding site" evidence="10">
    <location>
        <position position="297"/>
    </location>
    <ligand>
        <name>Mn(2+)</name>
        <dbReference type="ChEBI" id="CHEBI:29035"/>
    </ligand>
</feature>
<evidence type="ECO:0000256" key="11">
    <source>
        <dbReference type="SAM" id="Phobius"/>
    </source>
</evidence>
<dbReference type="Gene3D" id="3.30.1120.170">
    <property type="match status" value="1"/>
</dbReference>
<keyword evidence="9" id="KW-0479">Metal-binding</keyword>
<dbReference type="GO" id="GO:0005886">
    <property type="term" value="C:plasma membrane"/>
    <property type="evidence" value="ECO:0007669"/>
    <property type="project" value="UniProtKB-SubCell"/>
</dbReference>
<dbReference type="PIRSF" id="PIRSF005091">
    <property type="entry name" value="Mmb_sulf_HI1246"/>
    <property type="match status" value="1"/>
</dbReference>
<evidence type="ECO:0000313" key="14">
    <source>
        <dbReference type="Proteomes" id="UP000256520"/>
    </source>
</evidence>
<sequence length="639" mass="74041">MELKSTRLPLYAIATVLFGLKTYLVYRFMFAIELDNFLQEIILFINPFVSAFLLFAISVWFKTDEKQLKYIRYSALIASFIIFANLVFYRQFDDFITLPQLFQGSNMADLGSSILTLIKIYDIFLFTDVLFIWIWSRKNISTLTVTYNRRRKAATLTLSLLLIATNFLIAESSRPQLFTRGFDREYLVRSVGLFNYHVYDIIAHSKAESRRAFADGNELLDVQEYIEENVKQDENSNLYGAAKNKNIIFINAESLQQFVIHNEVNGEEVTPFLNRLINDEDTYYFDNFYEQTGQGNTADSEFLVENSLYPLDRGAVFFTHGGNDFNAIPEIIDDEGYESYVFHSNNKSFWNREQMYESLGIDYFYSEEAFDVTEDNSIGWGLKDKPFFEQSIPYLQSLEQPFYAKFITLTNHFPFDMDEADKSIEPYHSNSDILNNYFPAVRYMDEALEDFYEKLKETGLYENSIFVIMGDHIGISANHNEALSMYLDKDEITPIDQLELQRVPFIVHIPGNGNGKVISEVTGQIDVKPTLLNLLGIDAGYDIQFGNDLFADNRKGYIALRNGDFISEEFIYTNGSCYLIETGEQIDVTEKKDYVIPEREHTLLNACNKINEKVKTELKLSDDLIYGDLFRFINFDKKG</sequence>
<evidence type="ECO:0000256" key="9">
    <source>
        <dbReference type="PIRSR" id="PIRSR005091-2"/>
    </source>
</evidence>
<gene>
    <name evidence="13" type="ORF">CWR45_00095</name>
</gene>
<dbReference type="OrthoDB" id="5901192at2"/>
<feature type="transmembrane region" description="Helical" evidence="11">
    <location>
        <begin position="9"/>
        <end position="29"/>
    </location>
</feature>
<proteinExistence type="inferred from homology"/>
<protein>
    <recommendedName>
        <fullName evidence="12">Sulfatase N-terminal domain-containing protein</fullName>
    </recommendedName>
</protein>
<evidence type="ECO:0000256" key="6">
    <source>
        <dbReference type="ARBA" id="ARBA00023136"/>
    </source>
</evidence>
<feature type="binding site" evidence="10">
    <location>
        <position position="253"/>
    </location>
    <ligand>
        <name>Mn(2+)</name>
        <dbReference type="ChEBI" id="CHEBI:29035"/>
    </ligand>
</feature>
<evidence type="ECO:0000256" key="5">
    <source>
        <dbReference type="ARBA" id="ARBA00022989"/>
    </source>
</evidence>
<evidence type="ECO:0000313" key="13">
    <source>
        <dbReference type="EMBL" id="RDW21927.1"/>
    </source>
</evidence>
<accession>A0A3D8Q249</accession>
<keyword evidence="4 11" id="KW-0812">Transmembrane</keyword>
<keyword evidence="5 11" id="KW-1133">Transmembrane helix</keyword>
<dbReference type="RefSeq" id="WP_115747760.1">
    <property type="nucleotide sequence ID" value="NZ_PIOD01000001.1"/>
</dbReference>
<comment type="similarity">
    <text evidence="2 7">Belongs to the LTA synthase family.</text>
</comment>
<dbReference type="InterPro" id="IPR017850">
    <property type="entry name" value="Alkaline_phosphatase_core_sf"/>
</dbReference>
<evidence type="ECO:0000256" key="1">
    <source>
        <dbReference type="ARBA" id="ARBA00004651"/>
    </source>
</evidence>
<feature type="transmembrane region" description="Helical" evidence="11">
    <location>
        <begin position="41"/>
        <end position="61"/>
    </location>
</feature>
<keyword evidence="3 7" id="KW-1003">Cell membrane</keyword>
<comment type="caution">
    <text evidence="13">The sequence shown here is derived from an EMBL/GenBank/DDBJ whole genome shotgun (WGS) entry which is preliminary data.</text>
</comment>
<keyword evidence="6 7" id="KW-0472">Membrane</keyword>
<evidence type="ECO:0000256" key="2">
    <source>
        <dbReference type="ARBA" id="ARBA00009983"/>
    </source>
</evidence>
<dbReference type="Proteomes" id="UP000256520">
    <property type="component" value="Unassembled WGS sequence"/>
</dbReference>
<dbReference type="Pfam" id="PF00884">
    <property type="entry name" value="Sulfatase"/>
    <property type="match status" value="1"/>
</dbReference>
<evidence type="ECO:0000256" key="7">
    <source>
        <dbReference type="PIRNR" id="PIRNR005091"/>
    </source>
</evidence>
<organism evidence="13 14">
    <name type="scientific">Oceanobacillus chungangensis</name>
    <dbReference type="NCBI Taxonomy" id="1229152"/>
    <lineage>
        <taxon>Bacteria</taxon>
        <taxon>Bacillati</taxon>
        <taxon>Bacillota</taxon>
        <taxon>Bacilli</taxon>
        <taxon>Bacillales</taxon>
        <taxon>Bacillaceae</taxon>
        <taxon>Oceanobacillus</taxon>
    </lineage>
</organism>
<reference evidence="14" key="1">
    <citation type="submission" date="2017-11" db="EMBL/GenBank/DDBJ databases">
        <authorList>
            <person name="Zhu W."/>
        </authorList>
    </citation>
    <scope>NUCLEOTIDE SEQUENCE [LARGE SCALE GENOMIC DNA]</scope>
    <source>
        <strain evidence="14">CAU 1051</strain>
    </source>
</reference>
<dbReference type="GO" id="GO:0046872">
    <property type="term" value="F:metal ion binding"/>
    <property type="evidence" value="ECO:0007669"/>
    <property type="project" value="UniProtKB-KW"/>
</dbReference>
<keyword evidence="14" id="KW-1185">Reference proteome</keyword>
<dbReference type="Gene3D" id="3.40.720.10">
    <property type="entry name" value="Alkaline Phosphatase, subunit A"/>
    <property type="match status" value="1"/>
</dbReference>